<gene>
    <name evidence="1" type="ORF">COB13_14310</name>
</gene>
<dbReference type="GO" id="GO:0005737">
    <property type="term" value="C:cytoplasm"/>
    <property type="evidence" value="ECO:0007669"/>
    <property type="project" value="InterPro"/>
</dbReference>
<reference key="1">
    <citation type="submission" date="2017-08" db="EMBL/GenBank/DDBJ databases">
        <title>A dynamic microbial community with high functional redundancy inhabits the cold, oxic subseafloor aquifer.</title>
        <authorList>
            <person name="Tully B.J."/>
            <person name="Wheat C.G."/>
            <person name="Glazer B.T."/>
            <person name="Huber J.A."/>
        </authorList>
    </citation>
    <scope>NUCLEOTIDE SEQUENCE [LARGE SCALE GENOMIC DNA]</scope>
</reference>
<proteinExistence type="predicted"/>
<dbReference type="PANTHER" id="PTHR31367:SF5">
    <property type="entry name" value="CYTOSOLIC 5'-NUCLEOTIDASE 1A"/>
    <property type="match status" value="1"/>
</dbReference>
<dbReference type="EMBL" id="NVUS01000023">
    <property type="protein sequence ID" value="PCI98222.1"/>
    <property type="molecule type" value="Genomic_DNA"/>
</dbReference>
<name>A0A2A4YTU5_9PROT</name>
<protein>
    <submittedName>
        <fullName evidence="1">5'-nucleotidase</fullName>
    </submittedName>
</protein>
<dbReference type="InterPro" id="IPR010394">
    <property type="entry name" value="5-nucleotidase"/>
</dbReference>
<dbReference type="Pfam" id="PF06189">
    <property type="entry name" value="5-nucleotidase"/>
    <property type="match status" value="1"/>
</dbReference>
<reference evidence="1" key="2">
    <citation type="journal article" date="2018" name="ISME J.">
        <title>A dynamic microbial community with high functional redundancy inhabits the cold, oxic subseafloor aquifer.</title>
        <authorList>
            <person name="Tully B.J."/>
            <person name="Wheat C.G."/>
            <person name="Glazer B.T."/>
            <person name="Huber J.A."/>
        </authorList>
    </citation>
    <scope>NUCLEOTIDE SEQUENCE</scope>
    <source>
        <strain evidence="1">NORP83</strain>
    </source>
</reference>
<comment type="caution">
    <text evidence="1">The sequence shown here is derived from an EMBL/GenBank/DDBJ whole genome shotgun (WGS) entry which is preliminary data.</text>
</comment>
<dbReference type="GO" id="GO:0009117">
    <property type="term" value="P:nucleotide metabolic process"/>
    <property type="evidence" value="ECO:0007669"/>
    <property type="project" value="InterPro"/>
</dbReference>
<accession>A0A2A4YTU5</accession>
<dbReference type="GO" id="GO:0008253">
    <property type="term" value="F:5'-nucleotidase activity"/>
    <property type="evidence" value="ECO:0007669"/>
    <property type="project" value="InterPro"/>
</dbReference>
<organism evidence="1">
    <name type="scientific">OCS116 cluster bacterium</name>
    <dbReference type="NCBI Taxonomy" id="2030921"/>
    <lineage>
        <taxon>Bacteria</taxon>
        <taxon>Pseudomonadati</taxon>
        <taxon>Pseudomonadota</taxon>
        <taxon>Alphaproteobacteria</taxon>
        <taxon>OCS116 cluster</taxon>
    </lineage>
</organism>
<dbReference type="PANTHER" id="PTHR31367">
    <property type="entry name" value="CYTOSOLIC 5'-NUCLEOTIDASE 1 FAMILY MEMBER"/>
    <property type="match status" value="1"/>
</dbReference>
<dbReference type="AlphaFoldDB" id="A0A2A4YTU5"/>
<sequence length="322" mass="36215">MPLELSETLVIGVSATALFDLSAAAEVFKKKSKSNPETAIAEYRKYMLEHEEEELLPGTAMPLVRSLLALNKDQEDGEPAIVEVIVISRNSPETGYRVLREIRRQKIDITRSAFTAGEKSYRYLDAFYVDLFLTTNEEDAQEIANLNLCAAAIVKNPPNLEENLTDEQVRFAFDADAVIFSDESEVVNQEEGLSAFHENEDRKQDIPLNKGPHANLLLKLSKIRERLPGSLEYSPIRLAIFTARNSPAEMRVINTLRSWGIYVDKMFFLGGLQKSRFLKVFKPHIFFDDQDGHLDSAAGDVPSAKVLYSKFSPLKALIDNSN</sequence>
<evidence type="ECO:0000313" key="1">
    <source>
        <dbReference type="EMBL" id="PCI98222.1"/>
    </source>
</evidence>
<dbReference type="GO" id="GO:0000166">
    <property type="term" value="F:nucleotide binding"/>
    <property type="evidence" value="ECO:0007669"/>
    <property type="project" value="InterPro"/>
</dbReference>
<dbReference type="GO" id="GO:0000287">
    <property type="term" value="F:magnesium ion binding"/>
    <property type="evidence" value="ECO:0007669"/>
    <property type="project" value="InterPro"/>
</dbReference>